<accession>A0AAD8JDK2</accession>
<gene>
    <name evidence="3" type="ORF">POM88_000251</name>
</gene>
<comment type="caution">
    <text evidence="3">The sequence shown here is derived from an EMBL/GenBank/DDBJ whole genome shotgun (WGS) entry which is preliminary data.</text>
</comment>
<keyword evidence="2" id="KW-0732">Signal</keyword>
<feature type="signal peptide" evidence="2">
    <location>
        <begin position="1"/>
        <end position="25"/>
    </location>
</feature>
<dbReference type="Proteomes" id="UP001237642">
    <property type="component" value="Unassembled WGS sequence"/>
</dbReference>
<feature type="region of interest" description="Disordered" evidence="1">
    <location>
        <begin position="80"/>
        <end position="143"/>
    </location>
</feature>
<organism evidence="3 4">
    <name type="scientific">Heracleum sosnowskyi</name>
    <dbReference type="NCBI Taxonomy" id="360622"/>
    <lineage>
        <taxon>Eukaryota</taxon>
        <taxon>Viridiplantae</taxon>
        <taxon>Streptophyta</taxon>
        <taxon>Embryophyta</taxon>
        <taxon>Tracheophyta</taxon>
        <taxon>Spermatophyta</taxon>
        <taxon>Magnoliopsida</taxon>
        <taxon>eudicotyledons</taxon>
        <taxon>Gunneridae</taxon>
        <taxon>Pentapetalae</taxon>
        <taxon>asterids</taxon>
        <taxon>campanulids</taxon>
        <taxon>Apiales</taxon>
        <taxon>Apiaceae</taxon>
        <taxon>Apioideae</taxon>
        <taxon>apioid superclade</taxon>
        <taxon>Tordylieae</taxon>
        <taxon>Tordyliinae</taxon>
        <taxon>Heracleum</taxon>
    </lineage>
</organism>
<evidence type="ECO:0000256" key="2">
    <source>
        <dbReference type="SAM" id="SignalP"/>
    </source>
</evidence>
<proteinExistence type="predicted"/>
<evidence type="ECO:0000313" key="4">
    <source>
        <dbReference type="Proteomes" id="UP001237642"/>
    </source>
</evidence>
<dbReference type="PANTHER" id="PTHR34961">
    <property type="entry name" value="TRANSMEMBRANE PROTEIN"/>
    <property type="match status" value="1"/>
</dbReference>
<dbReference type="AlphaFoldDB" id="A0AAD8JDK2"/>
<feature type="chain" id="PRO_5042014453" evidence="2">
    <location>
        <begin position="26"/>
        <end position="143"/>
    </location>
</feature>
<dbReference type="InterPro" id="IPR053313">
    <property type="entry name" value="RGF"/>
</dbReference>
<sequence length="143" mass="16012">MANYMPIGIHVLLCLVLLSSHACNARPFGSQLSCKKNEDCSMNKSVFPAAQPISSRELVEAEENSMQRLTTKGYSKKLEFSLDYDPPKTHPPPPPHDPPVHNDLQAESHVSVAWPVPHKKIGEKQSQFNLDYDPPRTHPPVHN</sequence>
<protein>
    <submittedName>
        <fullName evidence="3">Uncharacterized protein</fullName>
    </submittedName>
</protein>
<evidence type="ECO:0000256" key="1">
    <source>
        <dbReference type="SAM" id="MobiDB-lite"/>
    </source>
</evidence>
<dbReference type="EMBL" id="JAUIZM010000001">
    <property type="protein sequence ID" value="KAK1400646.1"/>
    <property type="molecule type" value="Genomic_DNA"/>
</dbReference>
<reference evidence="3" key="2">
    <citation type="submission" date="2023-05" db="EMBL/GenBank/DDBJ databases">
        <authorList>
            <person name="Schelkunov M.I."/>
        </authorList>
    </citation>
    <scope>NUCLEOTIDE SEQUENCE</scope>
    <source>
        <strain evidence="3">Hsosn_3</strain>
        <tissue evidence="3">Leaf</tissue>
    </source>
</reference>
<name>A0AAD8JDK2_9APIA</name>
<dbReference type="PANTHER" id="PTHR34961:SF1">
    <property type="entry name" value="ROOT MERISTEM GROWTH FACTOR 10"/>
    <property type="match status" value="1"/>
</dbReference>
<reference evidence="3" key="1">
    <citation type="submission" date="2023-02" db="EMBL/GenBank/DDBJ databases">
        <title>Genome of toxic invasive species Heracleum sosnowskyi carries increased number of genes despite the absence of recent whole-genome duplications.</title>
        <authorList>
            <person name="Schelkunov M."/>
            <person name="Shtratnikova V."/>
            <person name="Makarenko M."/>
            <person name="Klepikova A."/>
            <person name="Omelchenko D."/>
            <person name="Novikova G."/>
            <person name="Obukhova E."/>
            <person name="Bogdanov V."/>
            <person name="Penin A."/>
            <person name="Logacheva M."/>
        </authorList>
    </citation>
    <scope>NUCLEOTIDE SEQUENCE</scope>
    <source>
        <strain evidence="3">Hsosn_3</strain>
        <tissue evidence="3">Leaf</tissue>
    </source>
</reference>
<keyword evidence="4" id="KW-1185">Reference proteome</keyword>
<evidence type="ECO:0000313" key="3">
    <source>
        <dbReference type="EMBL" id="KAK1400646.1"/>
    </source>
</evidence>